<accession>A0A6N7EE14</accession>
<dbReference type="Gene3D" id="2.60.120.260">
    <property type="entry name" value="Galactose-binding domain-like"/>
    <property type="match status" value="1"/>
</dbReference>
<dbReference type="Pfam" id="PF13552">
    <property type="entry name" value="DUF4127"/>
    <property type="match status" value="1"/>
</dbReference>
<dbReference type="InterPro" id="IPR025394">
    <property type="entry name" value="DUF4127"/>
</dbReference>
<evidence type="ECO:0000313" key="3">
    <source>
        <dbReference type="EMBL" id="MPV35453.1"/>
    </source>
</evidence>
<proteinExistence type="predicted"/>
<evidence type="ECO:0000313" key="4">
    <source>
        <dbReference type="Proteomes" id="UP000437709"/>
    </source>
</evidence>
<dbReference type="Pfam" id="PF00754">
    <property type="entry name" value="F5_F8_type_C"/>
    <property type="match status" value="1"/>
</dbReference>
<sequence>MSSRRTLAAAAAALLMGLSAVAAVAPAAAAPPAVPGPPDSLGRLAIVPMDDRPFPAYTPAAVARAGGFDTAVPDTTMLGEFLTAGDAEGVADWWSGAAEDADGSVVAVPMLAYGGLVASRQCRSTIEEASERLDVFEEVRAANPEQPVYAFDVIMRLTIEPYGSYPGTYAGKIRDWAVLHDRVVTLGQEEYRAEYEALADEIPQELKDDYWCTRERNHQINREMVQRVADGVVDYLILGQDDTTAFGPQRAEQIALRDLVAELGVEEKVKIYPGADVVGALLSAKHVTERLDVETTVDVEWSRTPGDEWVAPYQDIPYAELVEEYATTVGGTVVDDPYADVLLMANTAGGGSLEPFADRIQAAVAEGRTVAVGDDAIAGEVDPELYRLLAPRIQIGQLASWSGWNVGISLAQSVVHSALLEASREGTLLPGSPAATPVVEATGRLLERAAVADRELLLQELAHTQMFRNEVRDDIKAFAERNGDDPMYMTDVFDEANQLAIDRTRPLVEDLYAEEFAGAPLRLGHDGRTELTGSVSGLSSWQMELAWFRYQEMELYPTLRIPRDVADRSALLSVSVLPYELGVRPETEVSVPVSVVVRNDVGAQVSAEVAVSAPQGWTVPGPVVVDLGPFEVAEVELDLVTAPLAAESAAEYSVGVTHTSAVTGERVLEASAAGVVSAAWRNVLLGASGAVATSSGHSGAYQPAFAIDGNRVSNGSRWLTGAAAAHWLQVDLSRPETIDTVELFQYATPYQLREYRLLGSVDGVWEVLVEVADNAESTTLHSFAPVTVDAVRLEVTGTVDSRVRLYEIEATCRTSSCHA</sequence>
<dbReference type="RefSeq" id="WP_152193362.1">
    <property type="nucleotide sequence ID" value="NZ_VUKD01000001.1"/>
</dbReference>
<protein>
    <submittedName>
        <fullName evidence="3">DUF4127 family protein</fullName>
    </submittedName>
</protein>
<dbReference type="EMBL" id="WHPC01000001">
    <property type="protein sequence ID" value="MPV35453.1"/>
    <property type="molecule type" value="Genomic_DNA"/>
</dbReference>
<feature type="domain" description="F5/8 type C" evidence="2">
    <location>
        <begin position="668"/>
        <end position="813"/>
    </location>
</feature>
<dbReference type="InterPro" id="IPR006311">
    <property type="entry name" value="TAT_signal"/>
</dbReference>
<organism evidence="3 4">
    <name type="scientific">Georgenia subflava</name>
    <dbReference type="NCBI Taxonomy" id="1622177"/>
    <lineage>
        <taxon>Bacteria</taxon>
        <taxon>Bacillati</taxon>
        <taxon>Actinomycetota</taxon>
        <taxon>Actinomycetes</taxon>
        <taxon>Micrococcales</taxon>
        <taxon>Bogoriellaceae</taxon>
        <taxon>Georgenia</taxon>
    </lineage>
</organism>
<keyword evidence="4" id="KW-1185">Reference proteome</keyword>
<evidence type="ECO:0000256" key="1">
    <source>
        <dbReference type="SAM" id="SignalP"/>
    </source>
</evidence>
<dbReference type="InterPro" id="IPR000421">
    <property type="entry name" value="FA58C"/>
</dbReference>
<feature type="chain" id="PRO_5038941342" evidence="1">
    <location>
        <begin position="23"/>
        <end position="819"/>
    </location>
</feature>
<dbReference type="OrthoDB" id="9789552at2"/>
<keyword evidence="1" id="KW-0732">Signal</keyword>
<name>A0A6N7EE14_9MICO</name>
<dbReference type="Proteomes" id="UP000437709">
    <property type="component" value="Unassembled WGS sequence"/>
</dbReference>
<dbReference type="InterPro" id="IPR008979">
    <property type="entry name" value="Galactose-bd-like_sf"/>
</dbReference>
<dbReference type="AlphaFoldDB" id="A0A6N7EE14"/>
<evidence type="ECO:0000259" key="2">
    <source>
        <dbReference type="PROSITE" id="PS50022"/>
    </source>
</evidence>
<dbReference type="SUPFAM" id="SSF49785">
    <property type="entry name" value="Galactose-binding domain-like"/>
    <property type="match status" value="1"/>
</dbReference>
<comment type="caution">
    <text evidence="3">The sequence shown here is derived from an EMBL/GenBank/DDBJ whole genome shotgun (WGS) entry which is preliminary data.</text>
</comment>
<reference evidence="3 4" key="1">
    <citation type="submission" date="2019-10" db="EMBL/GenBank/DDBJ databases">
        <title>Georgenia wutianyii sp. nov. and Georgenia yuyongxinii sp. nov. isolated from plateau pika (Ochotona curzoniae) in the Qinghai-Tibet plateau of China.</title>
        <authorList>
            <person name="Tian Z."/>
        </authorList>
    </citation>
    <scope>NUCLEOTIDE SEQUENCE [LARGE SCALE GENOMIC DNA]</scope>
    <source>
        <strain evidence="3 4">JCM 19765</strain>
    </source>
</reference>
<gene>
    <name evidence="3" type="ORF">GB881_00065</name>
</gene>
<dbReference type="PROSITE" id="PS50022">
    <property type="entry name" value="FA58C_3"/>
    <property type="match status" value="1"/>
</dbReference>
<dbReference type="PROSITE" id="PS51318">
    <property type="entry name" value="TAT"/>
    <property type="match status" value="1"/>
</dbReference>
<feature type="signal peptide" evidence="1">
    <location>
        <begin position="1"/>
        <end position="22"/>
    </location>
</feature>